<dbReference type="PANTHER" id="PTHR42698:SF1">
    <property type="entry name" value="GTPASE ERA, MITOCHONDRIAL"/>
    <property type="match status" value="1"/>
</dbReference>
<dbReference type="SUPFAM" id="SSF54814">
    <property type="entry name" value="Prokaryotic type KH domain (KH-domain type II)"/>
    <property type="match status" value="1"/>
</dbReference>
<dbReference type="NCBIfam" id="NF000908">
    <property type="entry name" value="PRK00089.1"/>
    <property type="match status" value="1"/>
</dbReference>
<keyword evidence="13" id="KW-1185">Reference proteome</keyword>
<proteinExistence type="inferred from homology"/>
<dbReference type="EMBL" id="RCDA01000001">
    <property type="protein sequence ID" value="RLK50314.1"/>
    <property type="molecule type" value="Genomic_DNA"/>
</dbReference>
<dbReference type="Gene3D" id="3.40.50.300">
    <property type="entry name" value="P-loop containing nucleotide triphosphate hydrolases"/>
    <property type="match status" value="1"/>
</dbReference>
<dbReference type="InterPro" id="IPR006073">
    <property type="entry name" value="GTP-bd"/>
</dbReference>
<dbReference type="InterPro" id="IPR005225">
    <property type="entry name" value="Small_GTP-bd"/>
</dbReference>
<keyword evidence="7" id="KW-0472">Membrane</keyword>
<keyword evidence="3 7" id="KW-0690">Ribosome biogenesis</keyword>
<dbReference type="GO" id="GO:0005525">
    <property type="term" value="F:GTP binding"/>
    <property type="evidence" value="ECO:0007669"/>
    <property type="project" value="UniProtKB-UniRule"/>
</dbReference>
<dbReference type="InterPro" id="IPR030388">
    <property type="entry name" value="G_ERA_dom"/>
</dbReference>
<comment type="function">
    <text evidence="7">An essential GTPase that binds both GDP and GTP, with rapid nucleotide exchange. Plays a role in 16S rRNA processing and 30S ribosomal subunit biogenesis and possibly also in cell cycle regulation and energy metabolism.</text>
</comment>
<dbReference type="HAMAP" id="MF_00367">
    <property type="entry name" value="GTPase_Era"/>
    <property type="match status" value="1"/>
</dbReference>
<comment type="subunit">
    <text evidence="7">Monomer.</text>
</comment>
<comment type="caution">
    <text evidence="12">The sequence shown here is derived from an EMBL/GenBank/DDBJ whole genome shotgun (WGS) entry which is preliminary data.</text>
</comment>
<feature type="binding site" evidence="7">
    <location>
        <begin position="140"/>
        <end position="143"/>
    </location>
    <ligand>
        <name>GTP</name>
        <dbReference type="ChEBI" id="CHEBI:37565"/>
    </ligand>
</feature>
<evidence type="ECO:0000256" key="4">
    <source>
        <dbReference type="ARBA" id="ARBA00022741"/>
    </source>
</evidence>
<dbReference type="InterPro" id="IPR004044">
    <property type="entry name" value="KH_dom_type_2"/>
</dbReference>
<evidence type="ECO:0000256" key="7">
    <source>
        <dbReference type="HAMAP-Rule" id="MF_00367"/>
    </source>
</evidence>
<dbReference type="GO" id="GO:0000028">
    <property type="term" value="P:ribosomal small subunit assembly"/>
    <property type="evidence" value="ECO:0007669"/>
    <property type="project" value="TreeGrafter"/>
</dbReference>
<dbReference type="Pfam" id="PF01926">
    <property type="entry name" value="MMR_HSR1"/>
    <property type="match status" value="1"/>
</dbReference>
<dbReference type="AlphaFoldDB" id="A0A498C2Q3"/>
<evidence type="ECO:0000313" key="13">
    <source>
        <dbReference type="Proteomes" id="UP000275461"/>
    </source>
</evidence>
<dbReference type="PROSITE" id="PS51713">
    <property type="entry name" value="G_ERA"/>
    <property type="match status" value="1"/>
</dbReference>
<feature type="binding site" evidence="7">
    <location>
        <begin position="31"/>
        <end position="38"/>
    </location>
    <ligand>
        <name>GTP</name>
        <dbReference type="ChEBI" id="CHEBI:37565"/>
    </ligand>
</feature>
<feature type="domain" description="KH type-2" evidence="10">
    <location>
        <begin position="222"/>
        <end position="298"/>
    </location>
</feature>
<evidence type="ECO:0000256" key="5">
    <source>
        <dbReference type="ARBA" id="ARBA00022884"/>
    </source>
</evidence>
<dbReference type="InterPro" id="IPR015946">
    <property type="entry name" value="KH_dom-like_a/b"/>
</dbReference>
<dbReference type="InterPro" id="IPR009019">
    <property type="entry name" value="KH_sf_prok-type"/>
</dbReference>
<feature type="binding site" evidence="7">
    <location>
        <begin position="78"/>
        <end position="82"/>
    </location>
    <ligand>
        <name>GTP</name>
        <dbReference type="ChEBI" id="CHEBI:37565"/>
    </ligand>
</feature>
<dbReference type="PROSITE" id="PS50823">
    <property type="entry name" value="KH_TYPE_2"/>
    <property type="match status" value="1"/>
</dbReference>
<evidence type="ECO:0000259" key="10">
    <source>
        <dbReference type="PROSITE" id="PS50823"/>
    </source>
</evidence>
<evidence type="ECO:0000256" key="8">
    <source>
        <dbReference type="PROSITE-ProRule" id="PRU01050"/>
    </source>
</evidence>
<evidence type="ECO:0000256" key="6">
    <source>
        <dbReference type="ARBA" id="ARBA00023134"/>
    </source>
</evidence>
<gene>
    <name evidence="7" type="primary">era</name>
    <name evidence="12" type="ORF">DFR31_0207</name>
</gene>
<dbReference type="FunFam" id="3.40.50.300:FF:000094">
    <property type="entry name" value="GTPase Era"/>
    <property type="match status" value="1"/>
</dbReference>
<sequence>MSNDTMRPEQGPAMTEGGLPMIRCGHVALVGRPNVGKSTLLNQLLGEKISIVTRKPQTTRQRILGVRHLDGAQIIYVDTPGLHQRRDKALNRYLNRTAASALSDVDLVVFLVDRLHFKPEDEAVLERLKRVKVPVILAINKVDRLKDKAQLLPHMEWLTQQHDFVEVIPLSALKGENLAPLDEAILRQLPESPPLFPEDYVTDRSPRFRIAELIREQLMRHLGEELPYATAVEVEALDQEEGLTRISGLIWVERPGQKAIVIGDGGQRLKVIGSRARKEIERFLGTRVYLKLWVKVREGWSDDERALQSLGYEGD</sequence>
<dbReference type="NCBIfam" id="TIGR00231">
    <property type="entry name" value="small_GTP"/>
    <property type="match status" value="1"/>
</dbReference>
<dbReference type="Gene3D" id="3.30.300.20">
    <property type="match status" value="1"/>
</dbReference>
<dbReference type="FunFam" id="3.30.300.20:FF:000003">
    <property type="entry name" value="GTPase Era"/>
    <property type="match status" value="1"/>
</dbReference>
<evidence type="ECO:0000256" key="3">
    <source>
        <dbReference type="ARBA" id="ARBA00022517"/>
    </source>
</evidence>
<feature type="region of interest" description="G1" evidence="8">
    <location>
        <begin position="31"/>
        <end position="38"/>
    </location>
</feature>
<evidence type="ECO:0000313" key="12">
    <source>
        <dbReference type="EMBL" id="RLK50314.1"/>
    </source>
</evidence>
<dbReference type="GO" id="GO:0043024">
    <property type="term" value="F:ribosomal small subunit binding"/>
    <property type="evidence" value="ECO:0007669"/>
    <property type="project" value="TreeGrafter"/>
</dbReference>
<feature type="region of interest" description="G5" evidence="8">
    <location>
        <begin position="170"/>
        <end position="172"/>
    </location>
</feature>
<protein>
    <recommendedName>
        <fullName evidence="2 7">GTPase Era</fullName>
    </recommendedName>
</protein>
<evidence type="ECO:0000256" key="9">
    <source>
        <dbReference type="RuleBase" id="RU003761"/>
    </source>
</evidence>
<evidence type="ECO:0000259" key="11">
    <source>
        <dbReference type="PROSITE" id="PS51713"/>
    </source>
</evidence>
<dbReference type="GO" id="GO:0005886">
    <property type="term" value="C:plasma membrane"/>
    <property type="evidence" value="ECO:0007669"/>
    <property type="project" value="UniProtKB-SubCell"/>
</dbReference>
<evidence type="ECO:0000256" key="2">
    <source>
        <dbReference type="ARBA" id="ARBA00020484"/>
    </source>
</evidence>
<feature type="domain" description="Era-type G" evidence="11">
    <location>
        <begin position="23"/>
        <end position="191"/>
    </location>
</feature>
<dbReference type="NCBIfam" id="TIGR00436">
    <property type="entry name" value="era"/>
    <property type="match status" value="1"/>
</dbReference>
<name>A0A498C2Q3_9GAMM</name>
<reference evidence="12 13" key="1">
    <citation type="submission" date="2018-10" db="EMBL/GenBank/DDBJ databases">
        <title>Genomic Encyclopedia of Type Strains, Phase IV (KMG-IV): sequencing the most valuable type-strain genomes for metagenomic binning, comparative biology and taxonomic classification.</title>
        <authorList>
            <person name="Goeker M."/>
        </authorList>
    </citation>
    <scope>NUCLEOTIDE SEQUENCE [LARGE SCALE GENOMIC DNA]</scope>
    <source>
        <strain evidence="12 13">DSM 12769</strain>
    </source>
</reference>
<dbReference type="PANTHER" id="PTHR42698">
    <property type="entry name" value="GTPASE ERA"/>
    <property type="match status" value="1"/>
</dbReference>
<feature type="region of interest" description="G3" evidence="8">
    <location>
        <begin position="78"/>
        <end position="81"/>
    </location>
</feature>
<feature type="region of interest" description="G2" evidence="8">
    <location>
        <begin position="57"/>
        <end position="61"/>
    </location>
</feature>
<comment type="subcellular location">
    <subcellularLocation>
        <location evidence="7">Cytoplasm</location>
    </subcellularLocation>
    <subcellularLocation>
        <location evidence="7">Cell membrane</location>
        <topology evidence="7">Peripheral membrane protein</topology>
    </subcellularLocation>
</comment>
<keyword evidence="6 7" id="KW-0342">GTP-binding</keyword>
<evidence type="ECO:0000256" key="1">
    <source>
        <dbReference type="ARBA" id="ARBA00007921"/>
    </source>
</evidence>
<dbReference type="InterPro" id="IPR005662">
    <property type="entry name" value="GTPase_Era-like"/>
</dbReference>
<dbReference type="GO" id="GO:0003924">
    <property type="term" value="F:GTPase activity"/>
    <property type="evidence" value="ECO:0007669"/>
    <property type="project" value="UniProtKB-UniRule"/>
</dbReference>
<organism evidence="12 13">
    <name type="scientific">Alkalispirillum mobile</name>
    <dbReference type="NCBI Taxonomy" id="85925"/>
    <lineage>
        <taxon>Bacteria</taxon>
        <taxon>Pseudomonadati</taxon>
        <taxon>Pseudomonadota</taxon>
        <taxon>Gammaproteobacteria</taxon>
        <taxon>Chromatiales</taxon>
        <taxon>Ectothiorhodospiraceae</taxon>
        <taxon>Alkalispirillum</taxon>
    </lineage>
</organism>
<dbReference type="CDD" id="cd22534">
    <property type="entry name" value="KH-II_Era"/>
    <property type="match status" value="1"/>
</dbReference>
<keyword evidence="7" id="KW-0699">rRNA-binding</keyword>
<dbReference type="InterPro" id="IPR027417">
    <property type="entry name" value="P-loop_NTPase"/>
</dbReference>
<dbReference type="GO" id="GO:0005829">
    <property type="term" value="C:cytosol"/>
    <property type="evidence" value="ECO:0007669"/>
    <property type="project" value="TreeGrafter"/>
</dbReference>
<keyword evidence="7" id="KW-1003">Cell membrane</keyword>
<dbReference type="PRINTS" id="PR00326">
    <property type="entry name" value="GTP1OBG"/>
</dbReference>
<dbReference type="RefSeq" id="WP_425452489.1">
    <property type="nucleotide sequence ID" value="NZ_RCDA01000001.1"/>
</dbReference>
<dbReference type="GO" id="GO:0070181">
    <property type="term" value="F:small ribosomal subunit rRNA binding"/>
    <property type="evidence" value="ECO:0007669"/>
    <property type="project" value="UniProtKB-UniRule"/>
</dbReference>
<feature type="region of interest" description="G4" evidence="8">
    <location>
        <begin position="140"/>
        <end position="143"/>
    </location>
</feature>
<accession>A0A498C2Q3</accession>
<keyword evidence="5 7" id="KW-0694">RNA-binding</keyword>
<dbReference type="Pfam" id="PF07650">
    <property type="entry name" value="KH_2"/>
    <property type="match status" value="1"/>
</dbReference>
<keyword evidence="4 7" id="KW-0547">Nucleotide-binding</keyword>
<comment type="similarity">
    <text evidence="1 7 8 9">Belongs to the TRAFAC class TrmE-Era-EngA-EngB-Septin-like GTPase superfamily. Era GTPase family.</text>
</comment>
<dbReference type="CDD" id="cd04163">
    <property type="entry name" value="Era"/>
    <property type="match status" value="1"/>
</dbReference>
<dbReference type="Proteomes" id="UP000275461">
    <property type="component" value="Unassembled WGS sequence"/>
</dbReference>
<dbReference type="SUPFAM" id="SSF52540">
    <property type="entry name" value="P-loop containing nucleoside triphosphate hydrolases"/>
    <property type="match status" value="1"/>
</dbReference>
<keyword evidence="7" id="KW-0963">Cytoplasm</keyword>